<evidence type="ECO:0000313" key="3">
    <source>
        <dbReference type="EMBL" id="MEA5443507.1"/>
    </source>
</evidence>
<name>A0ABU5SYR7_9CYAN</name>
<sequence length="300" mass="32258">MTGTKEYREFDSAILADRLAFMAIALFVIYLITLLASILPVSLLDTAWQLRFISACLDSATIPLVALGLLHLAAYLDPGNPALQKRRDGLARLAIVAVIGFLLIVPLQAYAGWNSVATARANVARQLTAATSTFDLLQDTITTATSLDNLQARLQAIQTPSLGIRFENLGLPLPETKRAMLARLKEVRQQVEARIQAPAPQTIEAVARDSLRVMLSSLALAIAFAMGAQRKGSDVPLLVEWHTMLSVRGPQAANPTGRGLGGLTLPGLSAPSEEEYFSRLVPEDDDSSETGVPPPPRDLA</sequence>
<keyword evidence="2" id="KW-0472">Membrane</keyword>
<proteinExistence type="predicted"/>
<dbReference type="RefSeq" id="WP_323357489.1">
    <property type="nucleotide sequence ID" value="NZ_JAYGHY010000052.1"/>
</dbReference>
<dbReference type="Proteomes" id="UP001302329">
    <property type="component" value="Unassembled WGS sequence"/>
</dbReference>
<keyword evidence="2" id="KW-1133">Transmembrane helix</keyword>
<feature type="transmembrane region" description="Helical" evidence="2">
    <location>
        <begin position="50"/>
        <end position="72"/>
    </location>
</feature>
<reference evidence="3 4" key="1">
    <citation type="submission" date="2023-12" db="EMBL/GenBank/DDBJ databases">
        <title>Baltic Sea Cyanobacteria.</title>
        <authorList>
            <person name="Delbaje E."/>
            <person name="Fewer D.P."/>
            <person name="Shishido T.K."/>
        </authorList>
    </citation>
    <scope>NUCLEOTIDE SEQUENCE [LARGE SCALE GENOMIC DNA]</scope>
    <source>
        <strain evidence="3 4">UHCC 0281</strain>
    </source>
</reference>
<evidence type="ECO:0000256" key="1">
    <source>
        <dbReference type="SAM" id="MobiDB-lite"/>
    </source>
</evidence>
<evidence type="ECO:0000256" key="2">
    <source>
        <dbReference type="SAM" id="Phobius"/>
    </source>
</evidence>
<dbReference type="EMBL" id="JAYGHY010000052">
    <property type="protein sequence ID" value="MEA5443507.1"/>
    <property type="molecule type" value="Genomic_DNA"/>
</dbReference>
<comment type="caution">
    <text evidence="3">The sequence shown here is derived from an EMBL/GenBank/DDBJ whole genome shotgun (WGS) entry which is preliminary data.</text>
</comment>
<accession>A0ABU5SYR7</accession>
<feature type="region of interest" description="Disordered" evidence="1">
    <location>
        <begin position="250"/>
        <end position="300"/>
    </location>
</feature>
<evidence type="ECO:0000313" key="4">
    <source>
        <dbReference type="Proteomes" id="UP001302329"/>
    </source>
</evidence>
<keyword evidence="4" id="KW-1185">Reference proteome</keyword>
<organism evidence="3 4">
    <name type="scientific">Cyanobium gracile UHCC 0281</name>
    <dbReference type="NCBI Taxonomy" id="3110309"/>
    <lineage>
        <taxon>Bacteria</taxon>
        <taxon>Bacillati</taxon>
        <taxon>Cyanobacteriota</taxon>
        <taxon>Cyanophyceae</taxon>
        <taxon>Synechococcales</taxon>
        <taxon>Prochlorococcaceae</taxon>
        <taxon>Cyanobium</taxon>
    </lineage>
</organism>
<protein>
    <submittedName>
        <fullName evidence="3">Uncharacterized protein</fullName>
    </submittedName>
</protein>
<feature type="transmembrane region" description="Helical" evidence="2">
    <location>
        <begin position="93"/>
        <end position="113"/>
    </location>
</feature>
<keyword evidence="2" id="KW-0812">Transmembrane</keyword>
<feature type="transmembrane region" description="Helical" evidence="2">
    <location>
        <begin position="21"/>
        <end position="44"/>
    </location>
</feature>
<gene>
    <name evidence="3" type="ORF">VB739_13165</name>
</gene>